<evidence type="ECO:0000313" key="1">
    <source>
        <dbReference type="EMBL" id="KAL0958062.1"/>
    </source>
</evidence>
<reference evidence="2" key="1">
    <citation type="submission" date="2024-06" db="EMBL/GenBank/DDBJ databases">
        <title>Multi-omics analyses provide insights into the biosynthesis of the anticancer antibiotic pleurotin in Hohenbuehelia grisea.</title>
        <authorList>
            <person name="Weaver J.A."/>
            <person name="Alberti F."/>
        </authorList>
    </citation>
    <scope>NUCLEOTIDE SEQUENCE [LARGE SCALE GENOMIC DNA]</scope>
    <source>
        <strain evidence="2">T-177</strain>
    </source>
</reference>
<dbReference type="EMBL" id="JASNQZ010000004">
    <property type="protein sequence ID" value="KAL0958062.1"/>
    <property type="molecule type" value="Genomic_DNA"/>
</dbReference>
<evidence type="ECO:0000313" key="2">
    <source>
        <dbReference type="Proteomes" id="UP001556367"/>
    </source>
</evidence>
<comment type="caution">
    <text evidence="1">The sequence shown here is derived from an EMBL/GenBank/DDBJ whole genome shotgun (WGS) entry which is preliminary data.</text>
</comment>
<sequence>MDVPPLRQRKGCEGPVWIPISVCGFLYSFDDFAACAKKHFNDDFDLTAKAKERTEYQMRDYRCQDAQKYIGRVLDDPHIFLVKLADGTRAQCVVIGSNDGEEEMANAQDPVLIAKFPKALDITCAPKWYRIAIP</sequence>
<protein>
    <submittedName>
        <fullName evidence="1">Uncharacterized protein</fullName>
    </submittedName>
</protein>
<dbReference type="Proteomes" id="UP001556367">
    <property type="component" value="Unassembled WGS sequence"/>
</dbReference>
<name>A0ABR3JQL8_9AGAR</name>
<accession>A0ABR3JQL8</accession>
<proteinExistence type="predicted"/>
<gene>
    <name evidence="1" type="ORF">HGRIS_000240</name>
</gene>
<keyword evidence="2" id="KW-1185">Reference proteome</keyword>
<organism evidence="1 2">
    <name type="scientific">Hohenbuehelia grisea</name>
    <dbReference type="NCBI Taxonomy" id="104357"/>
    <lineage>
        <taxon>Eukaryota</taxon>
        <taxon>Fungi</taxon>
        <taxon>Dikarya</taxon>
        <taxon>Basidiomycota</taxon>
        <taxon>Agaricomycotina</taxon>
        <taxon>Agaricomycetes</taxon>
        <taxon>Agaricomycetidae</taxon>
        <taxon>Agaricales</taxon>
        <taxon>Pleurotineae</taxon>
        <taxon>Pleurotaceae</taxon>
        <taxon>Hohenbuehelia</taxon>
    </lineage>
</organism>